<dbReference type="SUPFAM" id="SSF81606">
    <property type="entry name" value="PP2C-like"/>
    <property type="match status" value="1"/>
</dbReference>
<keyword evidence="1" id="KW-0378">Hydrolase</keyword>
<evidence type="ECO:0000313" key="4">
    <source>
        <dbReference type="Proteomes" id="UP001501676"/>
    </source>
</evidence>
<gene>
    <name evidence="3" type="ORF">GCM10020369_11450</name>
</gene>
<dbReference type="PANTHER" id="PTHR43156">
    <property type="entry name" value="STAGE II SPORULATION PROTEIN E-RELATED"/>
    <property type="match status" value="1"/>
</dbReference>
<keyword evidence="4" id="KW-1185">Reference proteome</keyword>
<proteinExistence type="predicted"/>
<protein>
    <submittedName>
        <fullName evidence="3">PP2C family protein-serine/threonine phosphatase</fullName>
    </submittedName>
</protein>
<comment type="caution">
    <text evidence="3">The sequence shown here is derived from an EMBL/GenBank/DDBJ whole genome shotgun (WGS) entry which is preliminary data.</text>
</comment>
<dbReference type="Gene3D" id="3.60.40.10">
    <property type="entry name" value="PPM-type phosphatase domain"/>
    <property type="match status" value="1"/>
</dbReference>
<accession>A0ABP6STR8</accession>
<evidence type="ECO:0000256" key="1">
    <source>
        <dbReference type="ARBA" id="ARBA00022801"/>
    </source>
</evidence>
<evidence type="ECO:0000313" key="3">
    <source>
        <dbReference type="EMBL" id="GAA3383871.1"/>
    </source>
</evidence>
<reference evidence="4" key="1">
    <citation type="journal article" date="2019" name="Int. J. Syst. Evol. Microbiol.">
        <title>The Global Catalogue of Microorganisms (GCM) 10K type strain sequencing project: providing services to taxonomists for standard genome sequencing and annotation.</title>
        <authorList>
            <consortium name="The Broad Institute Genomics Platform"/>
            <consortium name="The Broad Institute Genome Sequencing Center for Infectious Disease"/>
            <person name="Wu L."/>
            <person name="Ma J."/>
        </authorList>
    </citation>
    <scope>NUCLEOTIDE SEQUENCE [LARGE SCALE GENOMIC DNA]</scope>
    <source>
        <strain evidence="4">JCM 9458</strain>
    </source>
</reference>
<dbReference type="PANTHER" id="PTHR43156:SF2">
    <property type="entry name" value="STAGE II SPORULATION PROTEIN E"/>
    <property type="match status" value="1"/>
</dbReference>
<dbReference type="Pfam" id="PF07228">
    <property type="entry name" value="SpoIIE"/>
    <property type="match status" value="1"/>
</dbReference>
<feature type="domain" description="PPM-type phosphatase" evidence="2">
    <location>
        <begin position="176"/>
        <end position="393"/>
    </location>
</feature>
<dbReference type="InterPro" id="IPR001932">
    <property type="entry name" value="PPM-type_phosphatase-like_dom"/>
</dbReference>
<dbReference type="RefSeq" id="WP_345726898.1">
    <property type="nucleotide sequence ID" value="NZ_BAAAYN010000006.1"/>
</dbReference>
<sequence>MTAEFGQNGEAMFDALLHASHQCHPEDLPTLVARHAAPVGLYEPVIYLVDLQQDALVWLRPRGVAGEPPAVQLPVDSGPGGSAFTELEVRAEEQDGSRLWVTLLDGTERLGVMRLTVASADDVTVRRARRLASLVALMLVSKRAHSDAYHRVARLREMSVSAEVQWSLLPPNTFATDAVVVAGMLEPAYEVGGDLFDWAFDGPILHTALFDAVGHDVSSAVLSALTSGAYRNARRRGLDLPATVAAVDEVLHEQFAARRLTTGVLARLNTDTGWLEWVLAGHPPPVLIRGHALQQLLECHPCLPMGVGVSRAVTVGLAQLEPGDRILFYTDGITEARDPQGRFFGLERLVDFLVTHDKNGHAAPETLRRLVHALLDHHNDRLADDAGLLLVEWRHDPRLAQP</sequence>
<dbReference type="EMBL" id="BAAAYN010000006">
    <property type="protein sequence ID" value="GAA3383871.1"/>
    <property type="molecule type" value="Genomic_DNA"/>
</dbReference>
<evidence type="ECO:0000259" key="2">
    <source>
        <dbReference type="SMART" id="SM00331"/>
    </source>
</evidence>
<dbReference type="SMART" id="SM00331">
    <property type="entry name" value="PP2C_SIG"/>
    <property type="match status" value="1"/>
</dbReference>
<dbReference type="Proteomes" id="UP001501676">
    <property type="component" value="Unassembled WGS sequence"/>
</dbReference>
<name>A0ABP6STR8_9ACTN</name>
<dbReference type="InterPro" id="IPR052016">
    <property type="entry name" value="Bact_Sigma-Reg"/>
</dbReference>
<dbReference type="InterPro" id="IPR036457">
    <property type="entry name" value="PPM-type-like_dom_sf"/>
</dbReference>
<organism evidence="3 4">
    <name type="scientific">Cryptosporangium minutisporangium</name>
    <dbReference type="NCBI Taxonomy" id="113569"/>
    <lineage>
        <taxon>Bacteria</taxon>
        <taxon>Bacillati</taxon>
        <taxon>Actinomycetota</taxon>
        <taxon>Actinomycetes</taxon>
        <taxon>Cryptosporangiales</taxon>
        <taxon>Cryptosporangiaceae</taxon>
        <taxon>Cryptosporangium</taxon>
    </lineage>
</organism>